<evidence type="ECO:0000313" key="5">
    <source>
        <dbReference type="EMBL" id="OSX62567.1"/>
    </source>
</evidence>
<evidence type="ECO:0000256" key="2">
    <source>
        <dbReference type="ARBA" id="ARBA00022801"/>
    </source>
</evidence>
<dbReference type="EC" id="3.1.1.-" evidence="3"/>
<evidence type="ECO:0000259" key="4">
    <source>
        <dbReference type="Pfam" id="PF00135"/>
    </source>
</evidence>
<dbReference type="STRING" id="670580.A0A1X6N1S1"/>
<reference evidence="5 6" key="1">
    <citation type="submission" date="2017-04" db="EMBL/GenBank/DDBJ databases">
        <title>Genome Sequence of the Model Brown-Rot Fungus Postia placenta SB12.</title>
        <authorList>
            <consortium name="DOE Joint Genome Institute"/>
            <person name="Gaskell J."/>
            <person name="Kersten P."/>
            <person name="Larrondo L.F."/>
            <person name="Canessa P."/>
            <person name="Martinez D."/>
            <person name="Hibbett D."/>
            <person name="Schmoll M."/>
            <person name="Kubicek C.P."/>
            <person name="Martinez A.T."/>
            <person name="Yadav J."/>
            <person name="Master E."/>
            <person name="Magnuson J.K."/>
            <person name="James T."/>
            <person name="Yaver D."/>
            <person name="Berka R."/>
            <person name="Labutti K."/>
            <person name="Lipzen A."/>
            <person name="Aerts A."/>
            <person name="Barry K."/>
            <person name="Henrissat B."/>
            <person name="Blanchette R."/>
            <person name="Grigoriev I."/>
            <person name="Cullen D."/>
        </authorList>
    </citation>
    <scope>NUCLEOTIDE SEQUENCE [LARGE SCALE GENOMIC DNA]</scope>
    <source>
        <strain evidence="5 6">MAD-698-R-SB12</strain>
    </source>
</reference>
<protein>
    <recommendedName>
        <fullName evidence="3">Carboxylic ester hydrolase</fullName>
        <ecNumber evidence="3">3.1.1.-</ecNumber>
    </recommendedName>
</protein>
<organism evidence="5 6">
    <name type="scientific">Postia placenta MAD-698-R-SB12</name>
    <dbReference type="NCBI Taxonomy" id="670580"/>
    <lineage>
        <taxon>Eukaryota</taxon>
        <taxon>Fungi</taxon>
        <taxon>Dikarya</taxon>
        <taxon>Basidiomycota</taxon>
        <taxon>Agaricomycotina</taxon>
        <taxon>Agaricomycetes</taxon>
        <taxon>Polyporales</taxon>
        <taxon>Adustoporiaceae</taxon>
        <taxon>Rhodonia</taxon>
    </lineage>
</organism>
<evidence type="ECO:0000313" key="6">
    <source>
        <dbReference type="Proteomes" id="UP000194127"/>
    </source>
</evidence>
<dbReference type="InterPro" id="IPR019826">
    <property type="entry name" value="Carboxylesterase_B_AS"/>
</dbReference>
<gene>
    <name evidence="5" type="ORF">POSPLADRAFT_1046031</name>
</gene>
<dbReference type="InterPro" id="IPR050309">
    <property type="entry name" value="Type-B_Carboxylest/Lipase"/>
</dbReference>
<proteinExistence type="inferred from homology"/>
<evidence type="ECO:0000256" key="1">
    <source>
        <dbReference type="ARBA" id="ARBA00005964"/>
    </source>
</evidence>
<keyword evidence="2 3" id="KW-0378">Hydrolase</keyword>
<dbReference type="RefSeq" id="XP_024339361.1">
    <property type="nucleotide sequence ID" value="XM_024478927.1"/>
</dbReference>
<dbReference type="Gene3D" id="3.40.50.1820">
    <property type="entry name" value="alpha/beta hydrolase"/>
    <property type="match status" value="1"/>
</dbReference>
<evidence type="ECO:0000256" key="3">
    <source>
        <dbReference type="RuleBase" id="RU361235"/>
    </source>
</evidence>
<name>A0A1X6N1S1_9APHY</name>
<dbReference type="Proteomes" id="UP000194127">
    <property type="component" value="Unassembled WGS sequence"/>
</dbReference>
<dbReference type="InterPro" id="IPR029058">
    <property type="entry name" value="AB_hydrolase_fold"/>
</dbReference>
<dbReference type="InterPro" id="IPR002018">
    <property type="entry name" value="CarbesteraseB"/>
</dbReference>
<dbReference type="GO" id="GO:0016787">
    <property type="term" value="F:hydrolase activity"/>
    <property type="evidence" value="ECO:0007669"/>
    <property type="project" value="UniProtKB-KW"/>
</dbReference>
<sequence length="545" mass="58751">MAYPLSVLMQFFQWCNTFFAAGILPLLITSDASVVTLPYGSFQGSTSGHVTSFLGMPYAQPPLGNLRFAPPQAPNIFDGVRPATSYGAACLAQHVAPPPINTSASAVSTSASIVHVSEDCLFVNVVTPATVNTSEKLPVLFVGSFVEGASGGNPGNIIVARSITLGEPIIFVSFNYRLNAFGFLAGEEVEKARLTNIGLRDQRFAMEWVQQYISSFGGDPDKVTIWGESAGSFSVGLQMLINNGDAQGLFRAAVMESGSAYALRNVSEGQVYYDFLVDHTGCSGQADTLACLREAPAEQIIAAVNKTPTMFSYTAHNLPWAPRVDGDLFVRNPQQSLLMGLHAKVPIISGDCEDEGTLFSLGNLNITYIPVATPAEIAAVGSAYPDDPSLGSPFDTGNDYTLSPQYKRIAAFTGDWQFQAPRRLTLSVISKTHDAWAYLFRRPKATPQKYLGVAHASDLSEFFAHVDYIGMDALVNFVTQLNPNAPPGLPANVSHLSGVQWPRWRAHNATASLLTFQDPVPDFDFTPDTFRAAPMALLTNLSLKL</sequence>
<dbReference type="InterPro" id="IPR019819">
    <property type="entry name" value="Carboxylesterase_B_CS"/>
</dbReference>
<dbReference type="PROSITE" id="PS00122">
    <property type="entry name" value="CARBOXYLESTERASE_B_1"/>
    <property type="match status" value="1"/>
</dbReference>
<keyword evidence="6" id="KW-1185">Reference proteome</keyword>
<accession>A0A1X6N1S1</accession>
<dbReference type="AlphaFoldDB" id="A0A1X6N1S1"/>
<dbReference type="SUPFAM" id="SSF53474">
    <property type="entry name" value="alpha/beta-Hydrolases"/>
    <property type="match status" value="1"/>
</dbReference>
<feature type="domain" description="Carboxylesterase type B" evidence="4">
    <location>
        <begin position="32"/>
        <end position="464"/>
    </location>
</feature>
<comment type="similarity">
    <text evidence="1 3">Belongs to the type-B carboxylesterase/lipase family.</text>
</comment>
<dbReference type="GeneID" id="36323877"/>
<dbReference type="PANTHER" id="PTHR11559">
    <property type="entry name" value="CARBOXYLESTERASE"/>
    <property type="match status" value="1"/>
</dbReference>
<dbReference type="OrthoDB" id="408631at2759"/>
<dbReference type="EMBL" id="KZ110596">
    <property type="protein sequence ID" value="OSX62567.1"/>
    <property type="molecule type" value="Genomic_DNA"/>
</dbReference>
<dbReference type="PROSITE" id="PS00941">
    <property type="entry name" value="CARBOXYLESTERASE_B_2"/>
    <property type="match status" value="1"/>
</dbReference>
<dbReference type="Pfam" id="PF00135">
    <property type="entry name" value="COesterase"/>
    <property type="match status" value="1"/>
</dbReference>